<evidence type="ECO:0000259" key="7">
    <source>
        <dbReference type="Pfam" id="PF00441"/>
    </source>
</evidence>
<dbReference type="Pfam" id="PF02771">
    <property type="entry name" value="Acyl-CoA_dh_N"/>
    <property type="match status" value="1"/>
</dbReference>
<dbReference type="Gene3D" id="1.20.140.10">
    <property type="entry name" value="Butyryl-CoA Dehydrogenase, subunit A, domain 3"/>
    <property type="match status" value="1"/>
</dbReference>
<dbReference type="EMBL" id="CP042276">
    <property type="protein sequence ID" value="QDY97663.1"/>
    <property type="molecule type" value="Genomic_DNA"/>
</dbReference>
<dbReference type="Proteomes" id="UP000222296">
    <property type="component" value="Plasmid pAt"/>
</dbReference>
<evidence type="ECO:0000259" key="9">
    <source>
        <dbReference type="Pfam" id="PF02771"/>
    </source>
</evidence>
<evidence type="ECO:0000256" key="2">
    <source>
        <dbReference type="ARBA" id="ARBA00009347"/>
    </source>
</evidence>
<dbReference type="PANTHER" id="PTHR42803:SF1">
    <property type="entry name" value="BROAD-SPECIFICITY LINEAR ACYL-COA DEHYDROGENASE FADE5"/>
    <property type="match status" value="1"/>
</dbReference>
<dbReference type="SUPFAM" id="SSF47203">
    <property type="entry name" value="Acyl-CoA dehydrogenase C-terminal domain-like"/>
    <property type="match status" value="1"/>
</dbReference>
<comment type="cofactor">
    <cofactor evidence="1 5">
        <name>FAD</name>
        <dbReference type="ChEBI" id="CHEBI:57692"/>
    </cofactor>
</comment>
<organism evidence="10 11">
    <name type="scientific">Agrobacterium tumefaciens</name>
    <dbReference type="NCBI Taxonomy" id="358"/>
    <lineage>
        <taxon>Bacteria</taxon>
        <taxon>Pseudomonadati</taxon>
        <taxon>Pseudomonadota</taxon>
        <taxon>Alphaproteobacteria</taxon>
        <taxon>Hyphomicrobiales</taxon>
        <taxon>Rhizobiaceae</taxon>
        <taxon>Rhizobium/Agrobacterium group</taxon>
        <taxon>Agrobacterium</taxon>
        <taxon>Agrobacterium tumefaciens complex</taxon>
    </lineage>
</organism>
<evidence type="ECO:0000256" key="5">
    <source>
        <dbReference type="RuleBase" id="RU362125"/>
    </source>
</evidence>
<dbReference type="Gene3D" id="2.40.110.10">
    <property type="entry name" value="Butyryl-CoA Dehydrogenase, subunit A, domain 2"/>
    <property type="match status" value="1"/>
</dbReference>
<keyword evidence="10" id="KW-0614">Plasmid</keyword>
<geneLocation type="plasmid" evidence="11">
    <name>pat</name>
</geneLocation>
<dbReference type="Pfam" id="PF02770">
    <property type="entry name" value="Acyl-CoA_dh_M"/>
    <property type="match status" value="1"/>
</dbReference>
<feature type="domain" description="Acyl-CoA dehydrogenase/oxidase N-terminal" evidence="9">
    <location>
        <begin position="78"/>
        <end position="159"/>
    </location>
</feature>
<feature type="domain" description="Acyl-CoA dehydrogenase/oxidase C-terminal" evidence="7">
    <location>
        <begin position="282"/>
        <end position="444"/>
    </location>
</feature>
<dbReference type="InterPro" id="IPR009075">
    <property type="entry name" value="AcylCo_DH/oxidase_C"/>
</dbReference>
<keyword evidence="5" id="KW-0560">Oxidoreductase</keyword>
<dbReference type="Pfam" id="PF00441">
    <property type="entry name" value="Acyl-CoA_dh_1"/>
    <property type="match status" value="1"/>
</dbReference>
<dbReference type="InterPro" id="IPR006091">
    <property type="entry name" value="Acyl-CoA_Oxase/DH_mid-dom"/>
</dbReference>
<evidence type="ECO:0000259" key="8">
    <source>
        <dbReference type="Pfam" id="PF02770"/>
    </source>
</evidence>
<comment type="similarity">
    <text evidence="2 5">Belongs to the acyl-CoA dehydrogenase family.</text>
</comment>
<dbReference type="InterPro" id="IPR009100">
    <property type="entry name" value="AcylCoA_DH/oxidase_NM_dom_sf"/>
</dbReference>
<dbReference type="GO" id="GO:0016627">
    <property type="term" value="F:oxidoreductase activity, acting on the CH-CH group of donors"/>
    <property type="evidence" value="ECO:0007669"/>
    <property type="project" value="InterPro"/>
</dbReference>
<accession>A0AAP9J9I6</accession>
<proteinExistence type="inferred from homology"/>
<feature type="region of interest" description="Disordered" evidence="6">
    <location>
        <begin position="317"/>
        <end position="336"/>
    </location>
</feature>
<evidence type="ECO:0000256" key="4">
    <source>
        <dbReference type="ARBA" id="ARBA00022827"/>
    </source>
</evidence>
<keyword evidence="4 5" id="KW-0274">FAD</keyword>
<dbReference type="InterPro" id="IPR046373">
    <property type="entry name" value="Acyl-CoA_Oxase/DH_mid-dom_sf"/>
</dbReference>
<dbReference type="AlphaFoldDB" id="A0AAP9J9I6"/>
<gene>
    <name evidence="10" type="ORF">CG010_026290</name>
</gene>
<name>A0AAP9J9I6_AGRTU</name>
<evidence type="ECO:0000256" key="6">
    <source>
        <dbReference type="SAM" id="MobiDB-lite"/>
    </source>
</evidence>
<sequence>MNDTGYSEQAAIILRQIETVPGYAVLRERLGEATDISCDALEMVLGAAARFSEEILYPVNRAGDIQGCRLENGRVHTPDGYPDVWRKFVADGWNAIDYTQAEGGQGLPFFVNVACRELFDRAGMAFGMFGASSRAGSQVLAAYAEPALRDEWIAKFAEGRWSAAIAISEADAGSDVGRIRTRALPSDDGTWRITGEKMWTTFGDSDMVEGIGHFLLARTPDAPPGTSGLSLFLVPSVVPGDGGLVSNGVHVRRIEEKLGLHGSPTCVTGFEDAKGWLIGSIGRGLPQLFVMLQTMRVMVGVQGIGVAFGAAQTATRYASERRQGGDPAKPPTPIASHPDVQRLLLGMASRVEVLRGLALEMAIGLDALPLEPDQTERKRASDVIQWLMPILKAACSEAAFDVSSDAIQVLGGAGYTREWPVEQWLRDARMMSIAEGSSGIQALDLVYRKFLRDGGVGLGHFLSVARTELVGAEPSVRRDASSVLDRLERCAGALLALKKSPGEVEAGATAFLRLATLAATGWIAARLASLDPQRDTVNRRLIAAGRFWLSDLHTRAAFEEAQALAGSERLALFDALSPTT</sequence>
<dbReference type="InterPro" id="IPR037069">
    <property type="entry name" value="AcylCoA_DH/ox_N_sf"/>
</dbReference>
<dbReference type="Gene3D" id="1.10.540.10">
    <property type="entry name" value="Acyl-CoA dehydrogenase/oxidase, N-terminal domain"/>
    <property type="match status" value="1"/>
</dbReference>
<protein>
    <submittedName>
        <fullName evidence="10">Acyl-CoA dehydrogenase</fullName>
    </submittedName>
</protein>
<keyword evidence="3 5" id="KW-0285">Flavoprotein</keyword>
<dbReference type="InterPro" id="IPR013786">
    <property type="entry name" value="AcylCoA_DH/ox_N"/>
</dbReference>
<dbReference type="RefSeq" id="WP_147883372.1">
    <property type="nucleotide sequence ID" value="NZ_CP042276.1"/>
</dbReference>
<evidence type="ECO:0000256" key="1">
    <source>
        <dbReference type="ARBA" id="ARBA00001974"/>
    </source>
</evidence>
<evidence type="ECO:0000313" key="10">
    <source>
        <dbReference type="EMBL" id="QDY97663.1"/>
    </source>
</evidence>
<dbReference type="InterPro" id="IPR036250">
    <property type="entry name" value="AcylCo_DH-like_C"/>
</dbReference>
<evidence type="ECO:0000256" key="3">
    <source>
        <dbReference type="ARBA" id="ARBA00022630"/>
    </source>
</evidence>
<dbReference type="GO" id="GO:0050660">
    <property type="term" value="F:flavin adenine dinucleotide binding"/>
    <property type="evidence" value="ECO:0007669"/>
    <property type="project" value="InterPro"/>
</dbReference>
<reference evidence="10 11" key="1">
    <citation type="journal article" date="2017" name="Genome Announc.">
        <title>Draft Genome Sequence of Agrobacterium tumefaciens Biovar 1 Strain 186, Isolated from Walnut.</title>
        <authorList>
            <person name="Poret-Peterson A.T."/>
            <person name="Bhatnagar S."/>
            <person name="McClean A.E."/>
            <person name="Kluepfel D.A."/>
        </authorList>
    </citation>
    <scope>NUCLEOTIDE SEQUENCE [LARGE SCALE GENOMIC DNA]</scope>
    <source>
        <strain evidence="10 11">186</strain>
    </source>
</reference>
<dbReference type="SUPFAM" id="SSF56645">
    <property type="entry name" value="Acyl-CoA dehydrogenase NM domain-like"/>
    <property type="match status" value="1"/>
</dbReference>
<feature type="domain" description="Acyl-CoA oxidase/dehydrogenase middle" evidence="8">
    <location>
        <begin position="164"/>
        <end position="272"/>
    </location>
</feature>
<evidence type="ECO:0000313" key="11">
    <source>
        <dbReference type="Proteomes" id="UP000222296"/>
    </source>
</evidence>
<dbReference type="InterPro" id="IPR052166">
    <property type="entry name" value="Diverse_Acyl-CoA_DH"/>
</dbReference>
<dbReference type="PANTHER" id="PTHR42803">
    <property type="entry name" value="ACYL-COA DEHYDROGENASE"/>
    <property type="match status" value="1"/>
</dbReference>